<dbReference type="AlphaFoldDB" id="A0A7G1GA26"/>
<dbReference type="EMBL" id="AP018712">
    <property type="protein sequence ID" value="BBE30229.1"/>
    <property type="molecule type" value="Genomic_DNA"/>
</dbReference>
<dbReference type="PANTHER" id="PTHR22916:SF3">
    <property type="entry name" value="UDP-GLCNAC:BETAGAL BETA-1,3-N-ACETYLGLUCOSAMINYLTRANSFERASE-LIKE PROTEIN 1"/>
    <property type="match status" value="1"/>
</dbReference>
<evidence type="ECO:0000259" key="1">
    <source>
        <dbReference type="Pfam" id="PF00535"/>
    </source>
</evidence>
<gene>
    <name evidence="2" type="ORF">OSSY52_03700</name>
</gene>
<dbReference type="InterPro" id="IPR029044">
    <property type="entry name" value="Nucleotide-diphossugar_trans"/>
</dbReference>
<dbReference type="InParanoid" id="A0A7G1GA26"/>
<dbReference type="RefSeq" id="WP_190615351.1">
    <property type="nucleotide sequence ID" value="NZ_AP018712.1"/>
</dbReference>
<dbReference type="GO" id="GO:0016758">
    <property type="term" value="F:hexosyltransferase activity"/>
    <property type="evidence" value="ECO:0007669"/>
    <property type="project" value="UniProtKB-ARBA"/>
</dbReference>
<name>A0A7G1GA26_9BACT</name>
<evidence type="ECO:0000313" key="2">
    <source>
        <dbReference type="EMBL" id="BBE30229.1"/>
    </source>
</evidence>
<dbReference type="Proteomes" id="UP000516361">
    <property type="component" value="Chromosome"/>
</dbReference>
<dbReference type="CDD" id="cd06433">
    <property type="entry name" value="GT_2_WfgS_like"/>
    <property type="match status" value="1"/>
</dbReference>
<dbReference type="InterPro" id="IPR001173">
    <property type="entry name" value="Glyco_trans_2-like"/>
</dbReference>
<feature type="domain" description="Glycosyltransferase 2-like" evidence="1">
    <location>
        <begin position="7"/>
        <end position="168"/>
    </location>
</feature>
<keyword evidence="3" id="KW-1185">Reference proteome</keyword>
<proteinExistence type="predicted"/>
<organism evidence="2 3">
    <name type="scientific">Tepiditoga spiralis</name>
    <dbReference type="NCBI Taxonomy" id="2108365"/>
    <lineage>
        <taxon>Bacteria</taxon>
        <taxon>Thermotogati</taxon>
        <taxon>Thermotogota</taxon>
        <taxon>Thermotogae</taxon>
        <taxon>Petrotogales</taxon>
        <taxon>Petrotogaceae</taxon>
        <taxon>Tepiditoga</taxon>
    </lineage>
</organism>
<accession>A0A7G1GA26</accession>
<evidence type="ECO:0000313" key="3">
    <source>
        <dbReference type="Proteomes" id="UP000516361"/>
    </source>
</evidence>
<dbReference type="SUPFAM" id="SSF53448">
    <property type="entry name" value="Nucleotide-diphospho-sugar transferases"/>
    <property type="match status" value="1"/>
</dbReference>
<sequence>MRNVLVSVITVSFNSIKTIKDTFESILLQNYKNIEYIVIDGKSNDGTVEIIESYKEKFMNKGISFKWVSEEDKGIYDAMNKGIKMAIGELIGIINSDDWYEKDIIEKIVNVYDKHNKPDIIHGNLKIYSERMIYKETRYPKDKYWKLWEGMIIKHPTCFIKKSLYEKIGLYNTKYKISSDYDFLLRAYINKARIVYFNNIISHMRLGGVSNEFLKDSWVEVERIAIKNGLSKIMAKYYFYKKILIRKIKKMVKKCALKY</sequence>
<dbReference type="KEGG" id="ocy:OSSY52_03700"/>
<dbReference type="PANTHER" id="PTHR22916">
    <property type="entry name" value="GLYCOSYLTRANSFERASE"/>
    <property type="match status" value="1"/>
</dbReference>
<keyword evidence="2" id="KW-0808">Transferase</keyword>
<dbReference type="Pfam" id="PF00535">
    <property type="entry name" value="Glycos_transf_2"/>
    <property type="match status" value="1"/>
</dbReference>
<reference evidence="2 3" key="1">
    <citation type="submission" date="2018-06" db="EMBL/GenBank/DDBJ databases">
        <title>Genome sequencing of Oceanotoga sp. sy52.</title>
        <authorList>
            <person name="Mori K."/>
        </authorList>
    </citation>
    <scope>NUCLEOTIDE SEQUENCE [LARGE SCALE GENOMIC DNA]</scope>
    <source>
        <strain evidence="3">sy52</strain>
    </source>
</reference>
<dbReference type="FunCoup" id="A0A7G1GA26">
    <property type="interactions" value="17"/>
</dbReference>
<protein>
    <submittedName>
        <fullName evidence="2">Glycosyl transferase</fullName>
    </submittedName>
</protein>
<dbReference type="Gene3D" id="3.90.550.10">
    <property type="entry name" value="Spore Coat Polysaccharide Biosynthesis Protein SpsA, Chain A"/>
    <property type="match status" value="1"/>
</dbReference>